<dbReference type="Pfam" id="PF08245">
    <property type="entry name" value="Mur_ligase_M"/>
    <property type="match status" value="1"/>
</dbReference>
<dbReference type="SUPFAM" id="SSF53623">
    <property type="entry name" value="MurD-like peptide ligases, catalytic domain"/>
    <property type="match status" value="1"/>
</dbReference>
<dbReference type="EC" id="6.3.2.10" evidence="10 11"/>
<evidence type="ECO:0000259" key="12">
    <source>
        <dbReference type="Pfam" id="PF01225"/>
    </source>
</evidence>
<dbReference type="GO" id="GO:0008766">
    <property type="term" value="F:UDP-N-acetylmuramoylalanyl-D-glutamyl-2,6-diaminopimelate-D-alanyl-D-alanine ligase activity"/>
    <property type="evidence" value="ECO:0007669"/>
    <property type="project" value="RHEA"/>
</dbReference>
<dbReference type="Pfam" id="PF01225">
    <property type="entry name" value="Mur_ligase"/>
    <property type="match status" value="1"/>
</dbReference>
<dbReference type="GO" id="GO:0071555">
    <property type="term" value="P:cell wall organization"/>
    <property type="evidence" value="ECO:0007669"/>
    <property type="project" value="UniProtKB-KW"/>
</dbReference>
<dbReference type="RefSeq" id="WP_135483395.1">
    <property type="nucleotide sequence ID" value="NZ_SRMF01000004.1"/>
</dbReference>
<keyword evidence="5 10" id="KW-0067">ATP-binding</keyword>
<gene>
    <name evidence="10 15" type="primary">murF</name>
    <name evidence="15" type="ORF">E4656_11340</name>
</gene>
<dbReference type="UniPathway" id="UPA00219"/>
<evidence type="ECO:0000256" key="11">
    <source>
        <dbReference type="RuleBase" id="RU004136"/>
    </source>
</evidence>
<dbReference type="EMBL" id="SRMF01000004">
    <property type="protein sequence ID" value="TGG92723.1"/>
    <property type="molecule type" value="Genomic_DNA"/>
</dbReference>
<evidence type="ECO:0000259" key="14">
    <source>
        <dbReference type="Pfam" id="PF08245"/>
    </source>
</evidence>
<evidence type="ECO:0000256" key="10">
    <source>
        <dbReference type="HAMAP-Rule" id="MF_02019"/>
    </source>
</evidence>
<evidence type="ECO:0000256" key="2">
    <source>
        <dbReference type="ARBA" id="ARBA00022598"/>
    </source>
</evidence>
<dbReference type="GO" id="GO:0005524">
    <property type="term" value="F:ATP binding"/>
    <property type="evidence" value="ECO:0007669"/>
    <property type="project" value="UniProtKB-UniRule"/>
</dbReference>
<evidence type="ECO:0000259" key="13">
    <source>
        <dbReference type="Pfam" id="PF02875"/>
    </source>
</evidence>
<feature type="domain" description="Mur ligase C-terminal" evidence="13">
    <location>
        <begin position="314"/>
        <end position="433"/>
    </location>
</feature>
<evidence type="ECO:0000256" key="6">
    <source>
        <dbReference type="ARBA" id="ARBA00022960"/>
    </source>
</evidence>
<dbReference type="GO" id="GO:0009252">
    <property type="term" value="P:peptidoglycan biosynthetic process"/>
    <property type="evidence" value="ECO:0007669"/>
    <property type="project" value="UniProtKB-UniRule"/>
</dbReference>
<dbReference type="OrthoDB" id="9801978at2"/>
<reference evidence="15 16" key="1">
    <citation type="submission" date="2019-04" db="EMBL/GenBank/DDBJ databases">
        <title>Natronospirillum operosus gen. nov., sp. nov., a haloalkaliphilic satellite isolated from decaying biomass of laboratory culture of cyanobacterium Geitlerinema sp. and proposal of Natronospirillaceae fam. nov. and Saccharospirillaceae fam. nov.</title>
        <authorList>
            <person name="Kevbrin V."/>
            <person name="Boltyanskaya Y."/>
            <person name="Koziaeva V."/>
            <person name="Grouzdev D.S."/>
            <person name="Park M."/>
            <person name="Cho J."/>
        </authorList>
    </citation>
    <scope>NUCLEOTIDE SEQUENCE [LARGE SCALE GENOMIC DNA]</scope>
    <source>
        <strain evidence="15 16">G-116</strain>
    </source>
</reference>
<feature type="binding site" evidence="10">
    <location>
        <begin position="108"/>
        <end position="114"/>
    </location>
    <ligand>
        <name>ATP</name>
        <dbReference type="ChEBI" id="CHEBI:30616"/>
    </ligand>
</feature>
<keyword evidence="8 10" id="KW-0131">Cell cycle</keyword>
<comment type="function">
    <text evidence="10 11">Involved in cell wall formation. Catalyzes the final step in the synthesis of UDP-N-acetylmuramoyl-pentapeptide, the precursor of murein.</text>
</comment>
<dbReference type="GO" id="GO:0047480">
    <property type="term" value="F:UDP-N-acetylmuramoyl-tripeptide-D-alanyl-D-alanine ligase activity"/>
    <property type="evidence" value="ECO:0007669"/>
    <property type="project" value="UniProtKB-UniRule"/>
</dbReference>
<evidence type="ECO:0000313" key="16">
    <source>
        <dbReference type="Proteomes" id="UP000297475"/>
    </source>
</evidence>
<keyword evidence="4 10" id="KW-0547">Nucleotide-binding</keyword>
<evidence type="ECO:0000256" key="3">
    <source>
        <dbReference type="ARBA" id="ARBA00022618"/>
    </source>
</evidence>
<dbReference type="Gene3D" id="3.40.1190.10">
    <property type="entry name" value="Mur-like, catalytic domain"/>
    <property type="match status" value="1"/>
</dbReference>
<dbReference type="InterPro" id="IPR005863">
    <property type="entry name" value="UDP-N-AcMur_synth"/>
</dbReference>
<keyword evidence="16" id="KW-1185">Reference proteome</keyword>
<dbReference type="InterPro" id="IPR036565">
    <property type="entry name" value="Mur-like_cat_sf"/>
</dbReference>
<organism evidence="15 16">
    <name type="scientific">Natronospirillum operosum</name>
    <dbReference type="NCBI Taxonomy" id="2759953"/>
    <lineage>
        <taxon>Bacteria</taxon>
        <taxon>Pseudomonadati</taxon>
        <taxon>Pseudomonadota</taxon>
        <taxon>Gammaproteobacteria</taxon>
        <taxon>Oceanospirillales</taxon>
        <taxon>Natronospirillaceae</taxon>
        <taxon>Natronospirillum</taxon>
    </lineage>
</organism>
<keyword evidence="3 10" id="KW-0132">Cell division</keyword>
<dbReference type="InterPro" id="IPR013221">
    <property type="entry name" value="Mur_ligase_cen"/>
</dbReference>
<dbReference type="InterPro" id="IPR000713">
    <property type="entry name" value="Mur_ligase_N"/>
</dbReference>
<comment type="similarity">
    <text evidence="10">Belongs to the MurCDEF family. MurF subfamily.</text>
</comment>
<dbReference type="InterPro" id="IPR036615">
    <property type="entry name" value="Mur_ligase_C_dom_sf"/>
</dbReference>
<sequence>MMRFLDSTELVSLYPGSAITGPAQIRNVSTDTRTLQPGDAYVALRGAHFDGHEFNPVAHENGASLLVVDHPDTLPVPQWIVPDTRRALGHLGAANRQLTKAPVVALTGSSGKTTTKEMLAVLLNACGNTLATQGNLNNEIGVPKTLLRISPEHAYAVVELGANHVGEIAYTTRLTKPDVAVIVNAGTAHLAEFGSTERIRQAKGEILQGLNSEGIAVLNRDDPAYEQWAQQAPGRIVSFGTSAEAEIQATCLKAEAERTLVNLRGPGFEHVVTLPLVGAHNVSNLAAAVAVMVALRLPDHLWLDAIERMSAAPGRLAQHSIKGWRLIDDAYNANPESVRAAIDVLSTAPTPQVLVLGELGELGDHTAPAMKALGNYARRRIAALWSVGPTAAPASKAFGDEGRHFVNRAEVISALSELVQRESGGSVLVKGSRSSAMEEVMAALIDRLEKGD</sequence>
<evidence type="ECO:0000256" key="7">
    <source>
        <dbReference type="ARBA" id="ARBA00022984"/>
    </source>
</evidence>
<comment type="catalytic activity">
    <reaction evidence="10 11">
        <text>D-alanyl-D-alanine + UDP-N-acetyl-alpha-D-muramoyl-L-alanyl-gamma-D-glutamyl-meso-2,6-diaminopimelate + ATP = UDP-N-acetyl-alpha-D-muramoyl-L-alanyl-gamma-D-glutamyl-meso-2,6-diaminopimeloyl-D-alanyl-D-alanine + ADP + phosphate + H(+)</text>
        <dbReference type="Rhea" id="RHEA:28374"/>
        <dbReference type="ChEBI" id="CHEBI:15378"/>
        <dbReference type="ChEBI" id="CHEBI:30616"/>
        <dbReference type="ChEBI" id="CHEBI:43474"/>
        <dbReference type="ChEBI" id="CHEBI:57822"/>
        <dbReference type="ChEBI" id="CHEBI:61386"/>
        <dbReference type="ChEBI" id="CHEBI:83905"/>
        <dbReference type="ChEBI" id="CHEBI:456216"/>
        <dbReference type="EC" id="6.3.2.10"/>
    </reaction>
</comment>
<keyword evidence="1 10" id="KW-0963">Cytoplasm</keyword>
<keyword evidence="9 10" id="KW-0961">Cell wall biogenesis/degradation</keyword>
<name>A0A4Z0W967_9GAMM</name>
<dbReference type="GO" id="GO:0008360">
    <property type="term" value="P:regulation of cell shape"/>
    <property type="evidence" value="ECO:0007669"/>
    <property type="project" value="UniProtKB-KW"/>
</dbReference>
<comment type="caution">
    <text evidence="15">The sequence shown here is derived from an EMBL/GenBank/DDBJ whole genome shotgun (WGS) entry which is preliminary data.</text>
</comment>
<dbReference type="Gene3D" id="3.90.190.20">
    <property type="entry name" value="Mur ligase, C-terminal domain"/>
    <property type="match status" value="1"/>
</dbReference>
<dbReference type="PANTHER" id="PTHR43024:SF1">
    <property type="entry name" value="UDP-N-ACETYLMURAMOYL-TRIPEPTIDE--D-ALANYL-D-ALANINE LIGASE"/>
    <property type="match status" value="1"/>
</dbReference>
<proteinExistence type="inferred from homology"/>
<dbReference type="GO" id="GO:0051301">
    <property type="term" value="P:cell division"/>
    <property type="evidence" value="ECO:0007669"/>
    <property type="project" value="UniProtKB-KW"/>
</dbReference>
<evidence type="ECO:0000313" key="15">
    <source>
        <dbReference type="EMBL" id="TGG92723.1"/>
    </source>
</evidence>
<keyword evidence="6 10" id="KW-0133">Cell shape</keyword>
<evidence type="ECO:0000256" key="5">
    <source>
        <dbReference type="ARBA" id="ARBA00022840"/>
    </source>
</evidence>
<dbReference type="Proteomes" id="UP000297475">
    <property type="component" value="Unassembled WGS sequence"/>
</dbReference>
<protein>
    <recommendedName>
        <fullName evidence="10 11">UDP-N-acetylmuramoyl-tripeptide--D-alanyl-D-alanine ligase</fullName>
        <ecNumber evidence="10 11">6.3.2.10</ecNumber>
    </recommendedName>
    <alternativeName>
        <fullName evidence="10">D-alanyl-D-alanine-adding enzyme</fullName>
    </alternativeName>
</protein>
<dbReference type="InterPro" id="IPR004101">
    <property type="entry name" value="Mur_ligase_C"/>
</dbReference>
<dbReference type="Pfam" id="PF02875">
    <property type="entry name" value="Mur_ligase_C"/>
    <property type="match status" value="1"/>
</dbReference>
<dbReference type="InterPro" id="IPR051046">
    <property type="entry name" value="MurCDEF_CellWall_CoF430Synth"/>
</dbReference>
<evidence type="ECO:0000256" key="1">
    <source>
        <dbReference type="ARBA" id="ARBA00022490"/>
    </source>
</evidence>
<comment type="pathway">
    <text evidence="10 11">Cell wall biogenesis; peptidoglycan biosynthesis.</text>
</comment>
<dbReference type="SUPFAM" id="SSF53244">
    <property type="entry name" value="MurD-like peptide ligases, peptide-binding domain"/>
    <property type="match status" value="1"/>
</dbReference>
<keyword evidence="2 10" id="KW-0436">Ligase</keyword>
<dbReference type="HAMAP" id="MF_02019">
    <property type="entry name" value="MurF"/>
    <property type="match status" value="1"/>
</dbReference>
<dbReference type="NCBIfam" id="TIGR01143">
    <property type="entry name" value="murF"/>
    <property type="match status" value="1"/>
</dbReference>
<dbReference type="GO" id="GO:0005737">
    <property type="term" value="C:cytoplasm"/>
    <property type="evidence" value="ECO:0007669"/>
    <property type="project" value="UniProtKB-SubCell"/>
</dbReference>
<comment type="subcellular location">
    <subcellularLocation>
        <location evidence="10 11">Cytoplasm</location>
    </subcellularLocation>
</comment>
<evidence type="ECO:0000256" key="9">
    <source>
        <dbReference type="ARBA" id="ARBA00023316"/>
    </source>
</evidence>
<dbReference type="Gene3D" id="3.40.1390.10">
    <property type="entry name" value="MurE/MurF, N-terminal domain"/>
    <property type="match status" value="1"/>
</dbReference>
<evidence type="ECO:0000256" key="8">
    <source>
        <dbReference type="ARBA" id="ARBA00023306"/>
    </source>
</evidence>
<dbReference type="PANTHER" id="PTHR43024">
    <property type="entry name" value="UDP-N-ACETYLMURAMOYL-TRIPEPTIDE--D-ALANYL-D-ALANINE LIGASE"/>
    <property type="match status" value="1"/>
</dbReference>
<dbReference type="AlphaFoldDB" id="A0A4Z0W967"/>
<dbReference type="InterPro" id="IPR035911">
    <property type="entry name" value="MurE/MurF_N"/>
</dbReference>
<keyword evidence="7 10" id="KW-0573">Peptidoglycan synthesis</keyword>
<feature type="domain" description="Mur ligase N-terminal catalytic" evidence="12">
    <location>
        <begin position="25"/>
        <end position="75"/>
    </location>
</feature>
<dbReference type="SUPFAM" id="SSF63418">
    <property type="entry name" value="MurE/MurF N-terminal domain"/>
    <property type="match status" value="1"/>
</dbReference>
<evidence type="ECO:0000256" key="4">
    <source>
        <dbReference type="ARBA" id="ARBA00022741"/>
    </source>
</evidence>
<accession>A0A4Z0W967</accession>
<feature type="domain" description="Mur ligase central" evidence="14">
    <location>
        <begin position="107"/>
        <end position="291"/>
    </location>
</feature>